<evidence type="ECO:0000256" key="1">
    <source>
        <dbReference type="ARBA" id="ARBA00022729"/>
    </source>
</evidence>
<feature type="domain" description="Pectinesterase inhibitor" evidence="3">
    <location>
        <begin position="43"/>
        <end position="187"/>
    </location>
</feature>
<name>A0A1E5W5Y0_9POAL</name>
<reference evidence="4 5" key="1">
    <citation type="submission" date="2016-09" db="EMBL/GenBank/DDBJ databases">
        <title>The draft genome of Dichanthelium oligosanthes: A C3 panicoid grass species.</title>
        <authorList>
            <person name="Studer A.J."/>
            <person name="Schnable J.C."/>
            <person name="Brutnell T.P."/>
        </authorList>
    </citation>
    <scope>NUCLEOTIDE SEQUENCE [LARGE SCALE GENOMIC DNA]</scope>
    <source>
        <strain evidence="5">cv. Kellogg 1175</strain>
        <tissue evidence="4">Leaf</tissue>
    </source>
</reference>
<protein>
    <recommendedName>
        <fullName evidence="3">Pectinesterase inhibitor domain-containing protein</fullName>
    </recommendedName>
</protein>
<gene>
    <name evidence="4" type="ORF">BAE44_0006213</name>
</gene>
<evidence type="ECO:0000259" key="3">
    <source>
        <dbReference type="SMART" id="SM00856"/>
    </source>
</evidence>
<dbReference type="PANTHER" id="PTHR31080">
    <property type="entry name" value="PECTINESTERASE INHIBITOR-LIKE"/>
    <property type="match status" value="1"/>
</dbReference>
<dbReference type="SUPFAM" id="SSF101148">
    <property type="entry name" value="Plant invertase/pectin methylesterase inhibitor"/>
    <property type="match status" value="1"/>
</dbReference>
<sequence length="208" mass="22927">MDRFIVASLILLLAFAAAVEGRMVQAVFDDDKPRDRSGARELIGEDQCQKTCDQVHYRTMCRSLTKLPEVTTPRQLLLASMRVASDKAKEAKARVDEYAARSHEGRPMSSILDSCRQGYDSVVASLEETRKLIDAPPAHFDLNNQLSSALTSAGDCDNAFQDFPEMNSPFAAVQKNVFRLVDNVLNIAVVVQQAEGHHHASAHGPHAH</sequence>
<dbReference type="Proteomes" id="UP000095767">
    <property type="component" value="Unassembled WGS sequence"/>
</dbReference>
<feature type="chain" id="PRO_5009188885" description="Pectinesterase inhibitor domain-containing protein" evidence="2">
    <location>
        <begin position="22"/>
        <end position="208"/>
    </location>
</feature>
<evidence type="ECO:0000256" key="2">
    <source>
        <dbReference type="SAM" id="SignalP"/>
    </source>
</evidence>
<dbReference type="FunFam" id="1.20.140.40:FF:000003">
    <property type="entry name" value="Invertase/pectin methylesterase inhibitor family protein"/>
    <property type="match status" value="1"/>
</dbReference>
<accession>A0A1E5W5Y0</accession>
<dbReference type="InterPro" id="IPR051955">
    <property type="entry name" value="PME_Inhibitor"/>
</dbReference>
<dbReference type="PANTHER" id="PTHR31080:SF250">
    <property type="entry name" value="OS05G0543000 PROTEIN"/>
    <property type="match status" value="1"/>
</dbReference>
<dbReference type="AlphaFoldDB" id="A0A1E5W5Y0"/>
<dbReference type="Pfam" id="PF04043">
    <property type="entry name" value="PMEI"/>
    <property type="match status" value="1"/>
</dbReference>
<dbReference type="OrthoDB" id="665001at2759"/>
<keyword evidence="1 2" id="KW-0732">Signal</keyword>
<organism evidence="4 5">
    <name type="scientific">Dichanthelium oligosanthes</name>
    <dbReference type="NCBI Taxonomy" id="888268"/>
    <lineage>
        <taxon>Eukaryota</taxon>
        <taxon>Viridiplantae</taxon>
        <taxon>Streptophyta</taxon>
        <taxon>Embryophyta</taxon>
        <taxon>Tracheophyta</taxon>
        <taxon>Spermatophyta</taxon>
        <taxon>Magnoliopsida</taxon>
        <taxon>Liliopsida</taxon>
        <taxon>Poales</taxon>
        <taxon>Poaceae</taxon>
        <taxon>PACMAD clade</taxon>
        <taxon>Panicoideae</taxon>
        <taxon>Panicodae</taxon>
        <taxon>Paniceae</taxon>
        <taxon>Dichantheliinae</taxon>
        <taxon>Dichanthelium</taxon>
    </lineage>
</organism>
<evidence type="ECO:0000313" key="4">
    <source>
        <dbReference type="EMBL" id="OEL32767.1"/>
    </source>
</evidence>
<dbReference type="SMART" id="SM00856">
    <property type="entry name" value="PMEI"/>
    <property type="match status" value="1"/>
</dbReference>
<dbReference type="GO" id="GO:0004857">
    <property type="term" value="F:enzyme inhibitor activity"/>
    <property type="evidence" value="ECO:0007669"/>
    <property type="project" value="InterPro"/>
</dbReference>
<evidence type="ECO:0000313" key="5">
    <source>
        <dbReference type="Proteomes" id="UP000095767"/>
    </source>
</evidence>
<proteinExistence type="predicted"/>
<dbReference type="EMBL" id="LWDX02020425">
    <property type="protein sequence ID" value="OEL32767.1"/>
    <property type="molecule type" value="Genomic_DNA"/>
</dbReference>
<dbReference type="Gene3D" id="1.20.140.40">
    <property type="entry name" value="Invertase/pectin methylesterase inhibitor family protein"/>
    <property type="match status" value="1"/>
</dbReference>
<comment type="caution">
    <text evidence="4">The sequence shown here is derived from an EMBL/GenBank/DDBJ whole genome shotgun (WGS) entry which is preliminary data.</text>
</comment>
<feature type="signal peptide" evidence="2">
    <location>
        <begin position="1"/>
        <end position="21"/>
    </location>
</feature>
<dbReference type="InterPro" id="IPR006501">
    <property type="entry name" value="Pectinesterase_inhib_dom"/>
</dbReference>
<dbReference type="NCBIfam" id="TIGR01614">
    <property type="entry name" value="PME_inhib"/>
    <property type="match status" value="1"/>
</dbReference>
<dbReference type="InterPro" id="IPR035513">
    <property type="entry name" value="Invertase/methylesterase_inhib"/>
</dbReference>
<keyword evidence="5" id="KW-1185">Reference proteome</keyword>
<dbReference type="CDD" id="cd15800">
    <property type="entry name" value="PMEI-like_2"/>
    <property type="match status" value="1"/>
</dbReference>